<proteinExistence type="predicted"/>
<gene>
    <name evidence="1" type="ORF">GS397_27555</name>
</gene>
<organism evidence="1 2">
    <name type="scientific">Sphingobium yanoikuyae</name>
    <name type="common">Sphingomonas yanoikuyae</name>
    <dbReference type="NCBI Taxonomy" id="13690"/>
    <lineage>
        <taxon>Bacteria</taxon>
        <taxon>Pseudomonadati</taxon>
        <taxon>Pseudomonadota</taxon>
        <taxon>Alphaproteobacteria</taxon>
        <taxon>Sphingomonadales</taxon>
        <taxon>Sphingomonadaceae</taxon>
        <taxon>Sphingobium</taxon>
    </lineage>
</organism>
<dbReference type="RefSeq" id="WP_092960321.1">
    <property type="nucleotide sequence ID" value="NZ_CP047222.1"/>
</dbReference>
<name>A0A6P1GRF9_SPHYA</name>
<evidence type="ECO:0000313" key="1">
    <source>
        <dbReference type="EMBL" id="QHD70860.1"/>
    </source>
</evidence>
<dbReference type="Proteomes" id="UP000464086">
    <property type="component" value="Plasmid unnamed4"/>
</dbReference>
<protein>
    <submittedName>
        <fullName evidence="1">Uncharacterized protein</fullName>
    </submittedName>
</protein>
<reference evidence="1 2" key="1">
    <citation type="submission" date="2019-12" db="EMBL/GenBank/DDBJ databases">
        <title>Functional and genomic insights into the Sphingobium yanoikuyae YC-JY1, a bacterium efficiently degrading bisphenol A.</title>
        <authorList>
            <person name="Jia Y."/>
            <person name="Li X."/>
            <person name="Wang J."/>
            <person name="Eltoukhy A."/>
            <person name="Lamraoui I."/>
            <person name="Yan Y."/>
        </authorList>
    </citation>
    <scope>NUCLEOTIDE SEQUENCE [LARGE SCALE GENOMIC DNA]</scope>
    <source>
        <strain evidence="1 2">YC-JY1</strain>
        <plasmid evidence="1 2">unnamed4</plasmid>
    </source>
</reference>
<dbReference type="EMBL" id="CP047222">
    <property type="protein sequence ID" value="QHD70860.1"/>
    <property type="molecule type" value="Genomic_DNA"/>
</dbReference>
<accession>A0A6P1GRF9</accession>
<keyword evidence="1" id="KW-0614">Plasmid</keyword>
<evidence type="ECO:0000313" key="2">
    <source>
        <dbReference type="Proteomes" id="UP000464086"/>
    </source>
</evidence>
<dbReference type="AlphaFoldDB" id="A0A6P1GRF9"/>
<sequence length="118" mass="12742">MTDTTLANPAPTSDSAWGEVLAEYRDACTALHAEVGRAQHSGRDIDPTIADAHAWAARALIETPATHIVHIGQKIRAADNLVNLAALYPRLPDILLRDLFGLIGIEAGDQRLLPYPVQ</sequence>
<geneLocation type="plasmid" evidence="1">
    <name>unnamed4</name>
</geneLocation>